<comment type="caution">
    <text evidence="1">The sequence shown here is derived from an EMBL/GenBank/DDBJ whole genome shotgun (WGS) entry which is preliminary data.</text>
</comment>
<dbReference type="EMBL" id="CALSDN010000022">
    <property type="protein sequence ID" value="CAH6723886.1"/>
    <property type="molecule type" value="Genomic_DNA"/>
</dbReference>
<organism evidence="1 2">
    <name type="scientific">[Candida] jaroonii</name>
    <dbReference type="NCBI Taxonomy" id="467808"/>
    <lineage>
        <taxon>Eukaryota</taxon>
        <taxon>Fungi</taxon>
        <taxon>Dikarya</taxon>
        <taxon>Ascomycota</taxon>
        <taxon>Saccharomycotina</taxon>
        <taxon>Pichiomycetes</taxon>
        <taxon>Debaryomycetaceae</taxon>
        <taxon>Yamadazyma</taxon>
    </lineage>
</organism>
<keyword evidence="2" id="KW-1185">Reference proteome</keyword>
<accession>A0ACA9YFM4</accession>
<proteinExistence type="predicted"/>
<name>A0ACA9YFM4_9ASCO</name>
<dbReference type="Proteomes" id="UP001152531">
    <property type="component" value="Unassembled WGS sequence"/>
</dbReference>
<evidence type="ECO:0000313" key="2">
    <source>
        <dbReference type="Proteomes" id="UP001152531"/>
    </source>
</evidence>
<evidence type="ECO:0000313" key="1">
    <source>
        <dbReference type="EMBL" id="CAH6723886.1"/>
    </source>
</evidence>
<sequence>MSIQYRPGRIQSINADQEIILKQFYACLLKYFGYEIDISVEDIVYKECFISSTRTTELSESGYSSLNYGLVRTGTRDSTTSSHISHKTSASSYSTLNKKKKAGILKRGKKSSNVEEELHAPESSPRMKFIQSQSSFEKYQPIDINPRYAHVFCNYYKQNFDNSEEYMSDNEDSGDVESIESFVTAETYVETPDYSQFKSGKATSSSSSFETESFNVKPITDKFPEIGNFDNRKLHKALCDAPRNDAFDNFILRFVRARKFKTKDALAMIGKSAEWRVSTFKPDEWVREGDALSYVTGKNPGFIKNFTTQKSYVRGVDKDSNPIFFFKAKLHLISDAPLADTQRFAVYTIESCRLFLRDINESVDTCSIVFDLTGFSLKNADYNAIKFLAEVFEAHYPECLGKVLIFNAPWIFSTVWNVIKNWLDPVVASKIHFTKDFKELNKFIDKKWIPDYMGGDDTYAGEYPVPSERDATYMKPRDGEFVRLMRERDALLLKMLTTTKKWVESTSPEISDRYLQDKLDLNAEMANNYIKLDPYLRFAGFYDRNGSLTVRC</sequence>
<protein>
    <submittedName>
        <fullName evidence="1">Phosphatidylinositol transfer protein Csr1p</fullName>
    </submittedName>
</protein>
<gene>
    <name evidence="1" type="ORF">CLIB1444_22S00452</name>
</gene>
<reference evidence="1" key="1">
    <citation type="submission" date="2022-06" db="EMBL/GenBank/DDBJ databases">
        <authorList>
            <person name="Legras J.-L."/>
            <person name="Devillers H."/>
            <person name="Grondin C."/>
        </authorList>
    </citation>
    <scope>NUCLEOTIDE SEQUENCE</scope>
    <source>
        <strain evidence="1">CLIB 1444</strain>
    </source>
</reference>